<gene>
    <name evidence="2" type="primary">LOC113870059</name>
</gene>
<dbReference type="Pfam" id="PF08284">
    <property type="entry name" value="RVP_2"/>
    <property type="match status" value="1"/>
</dbReference>
<dbReference type="OrthoDB" id="1749844at2759"/>
<sequence length="202" mass="22428">MGLKPIIPKRVFAMSGVEVSQSEELIRGKCIIKGQLLDVLFDSGATHSFVYVKCVKNLGLHVTELPCNVVGLRGRLDLFASLPIRRDFGDGLASCQPCAVGEKTLVFGAIMTEISRLLSQSTWENTVSAKAFMVMFSMEAENVVESKYIIVVRNFLEVFPEDVSKLPLEREIEFSIDLIPRASSISVAPYRMSPVELEKVKK</sequence>
<evidence type="ECO:0000313" key="2">
    <source>
        <dbReference type="RefSeq" id="XP_027362459.1"/>
    </source>
</evidence>
<dbReference type="Gene3D" id="2.40.70.10">
    <property type="entry name" value="Acid Proteases"/>
    <property type="match status" value="1"/>
</dbReference>
<dbReference type="AlphaFoldDB" id="A0A8B8M5L9"/>
<organism evidence="1 2">
    <name type="scientific">Abrus precatorius</name>
    <name type="common">Indian licorice</name>
    <name type="synonym">Glycine abrus</name>
    <dbReference type="NCBI Taxonomy" id="3816"/>
    <lineage>
        <taxon>Eukaryota</taxon>
        <taxon>Viridiplantae</taxon>
        <taxon>Streptophyta</taxon>
        <taxon>Embryophyta</taxon>
        <taxon>Tracheophyta</taxon>
        <taxon>Spermatophyta</taxon>
        <taxon>Magnoliopsida</taxon>
        <taxon>eudicotyledons</taxon>
        <taxon>Gunneridae</taxon>
        <taxon>Pentapetalae</taxon>
        <taxon>rosids</taxon>
        <taxon>fabids</taxon>
        <taxon>Fabales</taxon>
        <taxon>Fabaceae</taxon>
        <taxon>Papilionoideae</taxon>
        <taxon>50 kb inversion clade</taxon>
        <taxon>NPAAA clade</taxon>
        <taxon>indigoferoid/millettioid clade</taxon>
        <taxon>Abreae</taxon>
        <taxon>Abrus</taxon>
    </lineage>
</organism>
<reference evidence="2" key="2">
    <citation type="submission" date="2025-08" db="UniProtKB">
        <authorList>
            <consortium name="RefSeq"/>
        </authorList>
    </citation>
    <scope>IDENTIFICATION</scope>
    <source>
        <tissue evidence="2">Young leaves</tissue>
    </source>
</reference>
<proteinExistence type="predicted"/>
<protein>
    <submittedName>
        <fullName evidence="2">Uncharacterized protein LOC113870059</fullName>
    </submittedName>
</protein>
<dbReference type="Proteomes" id="UP000694853">
    <property type="component" value="Unplaced"/>
</dbReference>
<name>A0A8B8M5L9_ABRPR</name>
<dbReference type="PANTHER" id="PTHR15503">
    <property type="entry name" value="LDOC1 RELATED"/>
    <property type="match status" value="1"/>
</dbReference>
<dbReference type="KEGG" id="aprc:113870059"/>
<dbReference type="InterPro" id="IPR021109">
    <property type="entry name" value="Peptidase_aspartic_dom_sf"/>
</dbReference>
<keyword evidence="1" id="KW-1185">Reference proteome</keyword>
<dbReference type="RefSeq" id="XP_027362459.1">
    <property type="nucleotide sequence ID" value="XM_027506658.1"/>
</dbReference>
<dbReference type="InterPro" id="IPR032567">
    <property type="entry name" value="RTL1-rel"/>
</dbReference>
<accession>A0A8B8M5L9</accession>
<dbReference type="PANTHER" id="PTHR15503:SF45">
    <property type="entry name" value="RNA-DIRECTED DNA POLYMERASE HOMOLOG"/>
    <property type="match status" value="1"/>
</dbReference>
<reference evidence="1" key="1">
    <citation type="journal article" date="2019" name="Toxins">
        <title>Detection of Abrin-Like and Prepropulchellin-Like Toxin Genes and Transcripts Using Whole Genome Sequencing and Full-Length Transcript Sequencing of Abrus precatorius.</title>
        <authorList>
            <person name="Hovde B.T."/>
            <person name="Daligault H.E."/>
            <person name="Hanschen E.R."/>
            <person name="Kunde Y.A."/>
            <person name="Johnson M.B."/>
            <person name="Starkenburg S.R."/>
            <person name="Johnson S.L."/>
        </authorList>
    </citation>
    <scope>NUCLEOTIDE SEQUENCE [LARGE SCALE GENOMIC DNA]</scope>
</reference>
<evidence type="ECO:0000313" key="1">
    <source>
        <dbReference type="Proteomes" id="UP000694853"/>
    </source>
</evidence>
<dbReference type="SUPFAM" id="SSF50630">
    <property type="entry name" value="Acid proteases"/>
    <property type="match status" value="1"/>
</dbReference>
<dbReference type="GeneID" id="113870059"/>